<reference evidence="10" key="1">
    <citation type="submission" date="2016-10" db="EMBL/GenBank/DDBJ databases">
        <authorList>
            <person name="Varghese N."/>
            <person name="Submissions S."/>
        </authorList>
    </citation>
    <scope>NUCLEOTIDE SEQUENCE [LARGE SCALE GENOMIC DNA]</scope>
    <source>
        <strain evidence="10">LMG 26383,CCUG 61248,R- 45681</strain>
    </source>
</reference>
<dbReference type="STRING" id="1036779.SAMN04515666_102318"/>
<feature type="transmembrane region" description="Helical" evidence="8">
    <location>
        <begin position="138"/>
        <end position="162"/>
    </location>
</feature>
<keyword evidence="5 8" id="KW-0812">Transmembrane</keyword>
<evidence type="ECO:0000313" key="9">
    <source>
        <dbReference type="EMBL" id="SEK90317.1"/>
    </source>
</evidence>
<keyword evidence="4 8" id="KW-1003">Cell membrane</keyword>
<keyword evidence="7 8" id="KW-0472">Membrane</keyword>
<dbReference type="EMBL" id="FOAN01000002">
    <property type="protein sequence ID" value="SEK90317.1"/>
    <property type="molecule type" value="Genomic_DNA"/>
</dbReference>
<evidence type="ECO:0000256" key="1">
    <source>
        <dbReference type="ARBA" id="ARBA00004651"/>
    </source>
</evidence>
<dbReference type="GO" id="GO:0005886">
    <property type="term" value="C:plasma membrane"/>
    <property type="evidence" value="ECO:0007669"/>
    <property type="project" value="UniProtKB-SubCell"/>
</dbReference>
<evidence type="ECO:0000256" key="7">
    <source>
        <dbReference type="ARBA" id="ARBA00023136"/>
    </source>
</evidence>
<feature type="transmembrane region" description="Helical" evidence="8">
    <location>
        <begin position="169"/>
        <end position="187"/>
    </location>
</feature>
<feature type="transmembrane region" description="Helical" evidence="8">
    <location>
        <begin position="100"/>
        <end position="118"/>
    </location>
</feature>
<dbReference type="OrthoDB" id="7028171at2"/>
<evidence type="ECO:0000256" key="5">
    <source>
        <dbReference type="ARBA" id="ARBA00022692"/>
    </source>
</evidence>
<accession>A0A1H7KWH5</accession>
<feature type="transmembrane region" description="Helical" evidence="8">
    <location>
        <begin position="229"/>
        <end position="253"/>
    </location>
</feature>
<comment type="subcellular location">
    <subcellularLocation>
        <location evidence="1 8">Cell membrane</location>
        <topology evidence="1 8">Multi-pass membrane protein</topology>
    </subcellularLocation>
</comment>
<organism evidence="9 10">
    <name type="scientific">Bosea lupini</name>
    <dbReference type="NCBI Taxonomy" id="1036779"/>
    <lineage>
        <taxon>Bacteria</taxon>
        <taxon>Pseudomonadati</taxon>
        <taxon>Pseudomonadota</taxon>
        <taxon>Alphaproteobacteria</taxon>
        <taxon>Hyphomicrobiales</taxon>
        <taxon>Boseaceae</taxon>
        <taxon>Bosea</taxon>
    </lineage>
</organism>
<dbReference type="Pfam" id="PF01925">
    <property type="entry name" value="TauE"/>
    <property type="match status" value="1"/>
</dbReference>
<dbReference type="AlphaFoldDB" id="A0A1H7KWH5"/>
<comment type="similarity">
    <text evidence="2 8">Belongs to the 4-toluene sulfonate uptake permease (TSUP) (TC 2.A.102) family.</text>
</comment>
<keyword evidence="3" id="KW-0813">Transport</keyword>
<feature type="transmembrane region" description="Helical" evidence="8">
    <location>
        <begin position="199"/>
        <end position="217"/>
    </location>
</feature>
<dbReference type="RefSeq" id="WP_091831249.1">
    <property type="nucleotide sequence ID" value="NZ_FOAN01000002.1"/>
</dbReference>
<gene>
    <name evidence="9" type="ORF">SAMN04515666_102318</name>
</gene>
<evidence type="ECO:0000256" key="8">
    <source>
        <dbReference type="RuleBase" id="RU363041"/>
    </source>
</evidence>
<feature type="transmembrane region" description="Helical" evidence="8">
    <location>
        <begin position="48"/>
        <end position="69"/>
    </location>
</feature>
<keyword evidence="10" id="KW-1185">Reference proteome</keyword>
<proteinExistence type="inferred from homology"/>
<feature type="transmembrane region" description="Helical" evidence="8">
    <location>
        <begin position="75"/>
        <end position="93"/>
    </location>
</feature>
<dbReference type="Proteomes" id="UP000199664">
    <property type="component" value="Unassembled WGS sequence"/>
</dbReference>
<evidence type="ECO:0000256" key="3">
    <source>
        <dbReference type="ARBA" id="ARBA00022448"/>
    </source>
</evidence>
<dbReference type="PANTHER" id="PTHR30269:SF37">
    <property type="entry name" value="MEMBRANE TRANSPORTER PROTEIN"/>
    <property type="match status" value="1"/>
</dbReference>
<sequence length="254" mass="26619">MPSDPIFYLVGWTTTLLMGIGKGAFGGGLAILGVPLLALVVDPLQGAIMVAVLIAAMDLVAIGSFGVSTWSKPDLAWLIPGLIVGIAIGYAVFLIVDARIVTLIIGVITLAFTAHWFLRGRTAPAGQLRVSPPLALLAGTASGFTTFVAHAGGPPVAMYLLARGLSKTAFVGTTIAFFMLGNILKLPPYLALGLKQPQALWAALALLPAAPIGVWIGRWLHERLDQKRLFFACYLLLAAAALKLTADAALALLR</sequence>
<evidence type="ECO:0000256" key="6">
    <source>
        <dbReference type="ARBA" id="ARBA00022989"/>
    </source>
</evidence>
<evidence type="ECO:0000256" key="4">
    <source>
        <dbReference type="ARBA" id="ARBA00022475"/>
    </source>
</evidence>
<dbReference type="InterPro" id="IPR002781">
    <property type="entry name" value="TM_pro_TauE-like"/>
</dbReference>
<evidence type="ECO:0000313" key="10">
    <source>
        <dbReference type="Proteomes" id="UP000199664"/>
    </source>
</evidence>
<dbReference type="PANTHER" id="PTHR30269">
    <property type="entry name" value="TRANSMEMBRANE PROTEIN YFCA"/>
    <property type="match status" value="1"/>
</dbReference>
<evidence type="ECO:0000256" key="2">
    <source>
        <dbReference type="ARBA" id="ARBA00009142"/>
    </source>
</evidence>
<feature type="transmembrane region" description="Helical" evidence="8">
    <location>
        <begin position="20"/>
        <end position="41"/>
    </location>
</feature>
<name>A0A1H7KWH5_9HYPH</name>
<protein>
    <recommendedName>
        <fullName evidence="8">Probable membrane transporter protein</fullName>
    </recommendedName>
</protein>
<dbReference type="InterPro" id="IPR052017">
    <property type="entry name" value="TSUP"/>
</dbReference>
<keyword evidence="6 8" id="KW-1133">Transmembrane helix</keyword>